<keyword evidence="5" id="KW-0808">Transferase</keyword>
<dbReference type="GO" id="GO:0005911">
    <property type="term" value="C:cell-cell junction"/>
    <property type="evidence" value="ECO:0007669"/>
    <property type="project" value="TreeGrafter"/>
</dbReference>
<keyword evidence="2" id="KW-0472">Membrane</keyword>
<dbReference type="SUPFAM" id="SSF50156">
    <property type="entry name" value="PDZ domain-like"/>
    <property type="match status" value="1"/>
</dbReference>
<dbReference type="EMBL" id="JAOPHQ010002852">
    <property type="protein sequence ID" value="KAK0145489.1"/>
    <property type="molecule type" value="Genomic_DNA"/>
</dbReference>
<evidence type="ECO:0000256" key="1">
    <source>
        <dbReference type="ARBA" id="ARBA00004202"/>
    </source>
</evidence>
<evidence type="ECO:0000256" key="3">
    <source>
        <dbReference type="SAM" id="MobiDB-lite"/>
    </source>
</evidence>
<keyword evidence="5" id="KW-0418">Kinase</keyword>
<sequence length="379" mass="40361">MSKTLKKKKHWSGKVQECSVSWGDDADLGAAAVDVQGGAESGEFPHLGPVLSEAVVCHVGRSPGPGDVLLEVNGTPVSGLTNRDTLAVIRHFREPIRLKTVKPGDGEVTHPPCAGPFLAQKTLRKVSSPLCANTVHPEHSWNSSESFAPNPSGRCCQGVQPHPDPESHQSDSGQTAHTADSETGGTFIQLANPESKVAKPGGDENALLRNGYAGADVDKGIWGISGPYEDKYTPQASGCTANGNKSIQWESFRPFLSGDAFEVCLFALDVPNPTLRSSIDHRLGFYISIDQSCVGVDLGQYCIKSRPSRLLGSAFLLLKGRPGEVAKLMTDGQSPVVPLDTPGLLAPSEYTQPAALLPSSVTAEEDFSEPWQFPPQQCQ</sequence>
<dbReference type="AlphaFoldDB" id="A0AA47MSK2"/>
<name>A0AA47MSK2_MERPO</name>
<keyword evidence="6" id="KW-1185">Reference proteome</keyword>
<dbReference type="CDD" id="cd06730">
    <property type="entry name" value="PDZ0_MAGI-1_3-like"/>
    <property type="match status" value="1"/>
</dbReference>
<proteinExistence type="predicted"/>
<feature type="region of interest" description="Disordered" evidence="3">
    <location>
        <begin position="360"/>
        <end position="379"/>
    </location>
</feature>
<evidence type="ECO:0000256" key="2">
    <source>
        <dbReference type="ARBA" id="ARBA00022475"/>
    </source>
</evidence>
<evidence type="ECO:0000259" key="4">
    <source>
        <dbReference type="PROSITE" id="PS50106"/>
    </source>
</evidence>
<accession>A0AA47MSK2</accession>
<dbReference type="Proteomes" id="UP001174136">
    <property type="component" value="Unassembled WGS sequence"/>
</dbReference>
<feature type="region of interest" description="Disordered" evidence="3">
    <location>
        <begin position="135"/>
        <end position="180"/>
    </location>
</feature>
<comment type="subcellular location">
    <subcellularLocation>
        <location evidence="1">Cell membrane</location>
        <topology evidence="1">Peripheral membrane protein</topology>
    </subcellularLocation>
</comment>
<gene>
    <name evidence="5" type="primary">Magi3</name>
    <name evidence="5" type="ORF">N1851_015594</name>
</gene>
<keyword evidence="2" id="KW-1003">Cell membrane</keyword>
<dbReference type="PROSITE" id="PS50106">
    <property type="entry name" value="PDZ"/>
    <property type="match status" value="1"/>
</dbReference>
<dbReference type="GO" id="GO:0016301">
    <property type="term" value="F:kinase activity"/>
    <property type="evidence" value="ECO:0007669"/>
    <property type="project" value="UniProtKB-KW"/>
</dbReference>
<feature type="compositionally biased region" description="Polar residues" evidence="3">
    <location>
        <begin position="170"/>
        <end position="180"/>
    </location>
</feature>
<dbReference type="Gene3D" id="2.30.42.10">
    <property type="match status" value="1"/>
</dbReference>
<protein>
    <submittedName>
        <fullName evidence="5">Membrane-associated guanylate kinase, WW and PDZ domain-containing protein 3</fullName>
    </submittedName>
</protein>
<feature type="compositionally biased region" description="Polar residues" evidence="3">
    <location>
        <begin position="140"/>
        <end position="149"/>
    </location>
</feature>
<evidence type="ECO:0000313" key="5">
    <source>
        <dbReference type="EMBL" id="KAK0145489.1"/>
    </source>
</evidence>
<dbReference type="PANTHER" id="PTHR10316:SF10">
    <property type="entry name" value="MEMBRANE-ASSOCIATED GUANYLATE KINASE, WW AND PDZ DOMAIN-CONTAINING PROTEIN 3"/>
    <property type="match status" value="1"/>
</dbReference>
<evidence type="ECO:0000313" key="6">
    <source>
        <dbReference type="Proteomes" id="UP001174136"/>
    </source>
</evidence>
<dbReference type="InterPro" id="IPR001478">
    <property type="entry name" value="PDZ"/>
</dbReference>
<dbReference type="InterPro" id="IPR036034">
    <property type="entry name" value="PDZ_sf"/>
</dbReference>
<reference evidence="5" key="1">
    <citation type="journal article" date="2023" name="Front. Mar. Sci.">
        <title>A new Merluccius polli reference genome to investigate the effects of global change in West African waters.</title>
        <authorList>
            <person name="Mateo J.L."/>
            <person name="Blanco-Fernandez C."/>
            <person name="Garcia-Vazquez E."/>
            <person name="Machado-Schiaffino G."/>
        </authorList>
    </citation>
    <scope>NUCLEOTIDE SEQUENCE</scope>
    <source>
        <strain evidence="5">C29</strain>
        <tissue evidence="5">Fin</tissue>
    </source>
</reference>
<dbReference type="GO" id="GO:0005886">
    <property type="term" value="C:plasma membrane"/>
    <property type="evidence" value="ECO:0007669"/>
    <property type="project" value="UniProtKB-SubCell"/>
</dbReference>
<organism evidence="5 6">
    <name type="scientific">Merluccius polli</name>
    <name type="common">Benguela hake</name>
    <name type="synonym">Merluccius cadenati</name>
    <dbReference type="NCBI Taxonomy" id="89951"/>
    <lineage>
        <taxon>Eukaryota</taxon>
        <taxon>Metazoa</taxon>
        <taxon>Chordata</taxon>
        <taxon>Craniata</taxon>
        <taxon>Vertebrata</taxon>
        <taxon>Euteleostomi</taxon>
        <taxon>Actinopterygii</taxon>
        <taxon>Neopterygii</taxon>
        <taxon>Teleostei</taxon>
        <taxon>Neoteleostei</taxon>
        <taxon>Acanthomorphata</taxon>
        <taxon>Zeiogadaria</taxon>
        <taxon>Gadariae</taxon>
        <taxon>Gadiformes</taxon>
        <taxon>Gadoidei</taxon>
        <taxon>Merlucciidae</taxon>
        <taxon>Merluccius</taxon>
    </lineage>
</organism>
<dbReference type="PANTHER" id="PTHR10316">
    <property type="entry name" value="MEMBRANE ASSOCIATED GUANYLATE KINASE-RELATED"/>
    <property type="match status" value="1"/>
</dbReference>
<dbReference type="GO" id="GO:0005737">
    <property type="term" value="C:cytoplasm"/>
    <property type="evidence" value="ECO:0007669"/>
    <property type="project" value="TreeGrafter"/>
</dbReference>
<feature type="domain" description="PDZ" evidence="4">
    <location>
        <begin position="65"/>
        <end position="104"/>
    </location>
</feature>
<comment type="caution">
    <text evidence="5">The sequence shown here is derived from an EMBL/GenBank/DDBJ whole genome shotgun (WGS) entry which is preliminary data.</text>
</comment>
<dbReference type="GO" id="GO:0007165">
    <property type="term" value="P:signal transduction"/>
    <property type="evidence" value="ECO:0007669"/>
    <property type="project" value="TreeGrafter"/>
</dbReference>